<evidence type="ECO:0000313" key="9">
    <source>
        <dbReference type="EMBL" id="ACU15320.1"/>
    </source>
</evidence>
<dbReference type="PANTHER" id="PTHR24186">
    <property type="entry name" value="PROTEIN PHOSPHATASE 1 REGULATORY SUBUNIT"/>
    <property type="match status" value="1"/>
</dbReference>
<evidence type="ECO:0000256" key="2">
    <source>
        <dbReference type="ARBA" id="ARBA00022692"/>
    </source>
</evidence>
<proteinExistence type="evidence at transcript level"/>
<feature type="transmembrane region" description="Helical" evidence="7">
    <location>
        <begin position="133"/>
        <end position="157"/>
    </location>
</feature>
<dbReference type="EMBL" id="BT091198">
    <property type="protein sequence ID" value="ACU15320.1"/>
    <property type="molecule type" value="mRNA"/>
</dbReference>
<keyword evidence="2 7" id="KW-0812">Transmembrane</keyword>
<dbReference type="eggNOG" id="KOG0504">
    <property type="taxonomic scope" value="Eukaryota"/>
</dbReference>
<dbReference type="KEGG" id="gmx:100500285"/>
<keyword evidence="6 7" id="KW-0472">Membrane</keyword>
<evidence type="ECO:0000256" key="4">
    <source>
        <dbReference type="ARBA" id="ARBA00022989"/>
    </source>
</evidence>
<keyword evidence="3" id="KW-0677">Repeat</keyword>
<comment type="subcellular location">
    <subcellularLocation>
        <location evidence="1">Membrane</location>
        <topology evidence="1">Multi-pass membrane protein</topology>
    </subcellularLocation>
</comment>
<evidence type="ECO:0000256" key="3">
    <source>
        <dbReference type="ARBA" id="ARBA00022737"/>
    </source>
</evidence>
<feature type="transmembrane region" description="Helical" evidence="7">
    <location>
        <begin position="31"/>
        <end position="48"/>
    </location>
</feature>
<feature type="transmembrane region" description="Helical" evidence="7">
    <location>
        <begin position="107"/>
        <end position="127"/>
    </location>
</feature>
<organism evidence="9">
    <name type="scientific">Glycine max</name>
    <name type="common">Soybean</name>
    <name type="synonym">Glycine hispida</name>
    <dbReference type="NCBI Taxonomy" id="3847"/>
    <lineage>
        <taxon>Eukaryota</taxon>
        <taxon>Viridiplantae</taxon>
        <taxon>Streptophyta</taxon>
        <taxon>Embryophyta</taxon>
        <taxon>Tracheophyta</taxon>
        <taxon>Spermatophyta</taxon>
        <taxon>Magnoliopsida</taxon>
        <taxon>eudicotyledons</taxon>
        <taxon>Gunneridae</taxon>
        <taxon>Pentapetalae</taxon>
        <taxon>rosids</taxon>
        <taxon>fabids</taxon>
        <taxon>Fabales</taxon>
        <taxon>Fabaceae</taxon>
        <taxon>Papilionoideae</taxon>
        <taxon>50 kb inversion clade</taxon>
        <taxon>NPAAA clade</taxon>
        <taxon>indigoferoid/millettioid clade</taxon>
        <taxon>Phaseoleae</taxon>
        <taxon>Glycine</taxon>
        <taxon>Glycine subgen. Soja</taxon>
    </lineage>
</organism>
<keyword evidence="4 7" id="KW-1133">Transmembrane helix</keyword>
<dbReference type="Pfam" id="PF13962">
    <property type="entry name" value="PGG"/>
    <property type="match status" value="1"/>
</dbReference>
<accession>C6T192</accession>
<dbReference type="OrthoDB" id="681126at2759"/>
<feature type="transmembrane region" description="Helical" evidence="7">
    <location>
        <begin position="75"/>
        <end position="95"/>
    </location>
</feature>
<protein>
    <recommendedName>
        <fullName evidence="8">PGG domain-containing protein</fullName>
    </recommendedName>
</protein>
<evidence type="ECO:0000256" key="1">
    <source>
        <dbReference type="ARBA" id="ARBA00004141"/>
    </source>
</evidence>
<evidence type="ECO:0000256" key="7">
    <source>
        <dbReference type="SAM" id="Phobius"/>
    </source>
</evidence>
<dbReference type="InterPro" id="IPR026961">
    <property type="entry name" value="PGG_dom"/>
</dbReference>
<dbReference type="HOGENOM" id="CLU_122148_0_0_1"/>
<dbReference type="RefSeq" id="NP_001235831.1">
    <property type="nucleotide sequence ID" value="NM_001248902.2"/>
</dbReference>
<feature type="domain" description="PGG" evidence="8">
    <location>
        <begin position="26"/>
        <end position="101"/>
    </location>
</feature>
<keyword evidence="5" id="KW-0040">ANK repeat</keyword>
<name>C6T192_SOYBN</name>
<dbReference type="AlphaFoldDB" id="C6T192"/>
<evidence type="ECO:0000256" key="5">
    <source>
        <dbReference type="ARBA" id="ARBA00023043"/>
    </source>
</evidence>
<reference evidence="9" key="1">
    <citation type="submission" date="2009-08" db="EMBL/GenBank/DDBJ databases">
        <authorList>
            <person name="Cheung F."/>
            <person name="Xiao Y."/>
            <person name="Chan A."/>
            <person name="Moskal W."/>
            <person name="Town C.D."/>
        </authorList>
    </citation>
    <scope>NUCLEOTIDE SEQUENCE</scope>
</reference>
<dbReference type="GeneID" id="100500285"/>
<dbReference type="ExpressionAtlas" id="C6T192">
    <property type="expression patterns" value="baseline and differential"/>
</dbReference>
<evidence type="ECO:0000256" key="6">
    <source>
        <dbReference type="ARBA" id="ARBA00023136"/>
    </source>
</evidence>
<dbReference type="PANTHER" id="PTHR24186:SF56">
    <property type="entry name" value="PGG DOMAIN-CONTAINING PROTEIN"/>
    <property type="match status" value="1"/>
</dbReference>
<dbReference type="TCDB" id="9.A.43.1.2">
    <property type="family name" value="the cadmium tolerance efflux pump (ctep) family"/>
</dbReference>
<evidence type="ECO:0000259" key="8">
    <source>
        <dbReference type="Pfam" id="PF13962"/>
    </source>
</evidence>
<sequence length="175" mass="19700">MVTLPIGIRKNWLTYFQYEEVRDTPSETRNILLIIFTLVAAVTFQAGVNPPGGVWQEDKDGHVAGRAIYASDTQAYYVFLIFNTLAFSNSILVILSLTHKFPFHFEICVATISMAVTYGSSIFAVSPDDSVRFRYILITAAGPFVFRFLVLIFNLLLRKHVQSQNLLPESDSVRG</sequence>
<dbReference type="GO" id="GO:0016020">
    <property type="term" value="C:membrane"/>
    <property type="evidence" value="ECO:0007669"/>
    <property type="project" value="UniProtKB-SubCell"/>
</dbReference>